<accession>A0A6P1VPQ0</accession>
<dbReference type="EMBL" id="CP045997">
    <property type="protein sequence ID" value="QHV94398.1"/>
    <property type="molecule type" value="Genomic_DNA"/>
</dbReference>
<proteinExistence type="predicted"/>
<name>A0A6P1VPQ0_9BACT</name>
<sequence length="91" mass="10948">MQSDRNQNRAAHFQELTYQGQLDTVWRQGKSLQIRRIPGYWIHLYAVDALFVEMWICQRQYDVMLLRVLDSIDELEPYLHTIQLSLQELLP</sequence>
<dbReference type="RefSeq" id="WP_162384818.1">
    <property type="nucleotide sequence ID" value="NZ_CP045997.1"/>
</dbReference>
<protein>
    <submittedName>
        <fullName evidence="1">Uncharacterized protein</fullName>
    </submittedName>
</protein>
<keyword evidence="2" id="KW-1185">Reference proteome</keyword>
<reference evidence="1 2" key="1">
    <citation type="submission" date="2019-11" db="EMBL/GenBank/DDBJ databases">
        <title>Spirosoma endbachense sp. nov., isolated from a natural salt meadow.</title>
        <authorList>
            <person name="Rojas J."/>
            <person name="Ambika Manirajan B."/>
            <person name="Ratering S."/>
            <person name="Suarez C."/>
            <person name="Geissler-Plaum R."/>
            <person name="Schnell S."/>
        </authorList>
    </citation>
    <scope>NUCLEOTIDE SEQUENCE [LARGE SCALE GENOMIC DNA]</scope>
    <source>
        <strain evidence="1 2">I-24</strain>
    </source>
</reference>
<dbReference type="Proteomes" id="UP000464577">
    <property type="component" value="Chromosome"/>
</dbReference>
<dbReference type="KEGG" id="senf:GJR95_04905"/>
<evidence type="ECO:0000313" key="2">
    <source>
        <dbReference type="Proteomes" id="UP000464577"/>
    </source>
</evidence>
<organism evidence="1 2">
    <name type="scientific">Spirosoma endbachense</name>
    <dbReference type="NCBI Taxonomy" id="2666025"/>
    <lineage>
        <taxon>Bacteria</taxon>
        <taxon>Pseudomonadati</taxon>
        <taxon>Bacteroidota</taxon>
        <taxon>Cytophagia</taxon>
        <taxon>Cytophagales</taxon>
        <taxon>Cytophagaceae</taxon>
        <taxon>Spirosoma</taxon>
    </lineage>
</organism>
<dbReference type="AlphaFoldDB" id="A0A6P1VPQ0"/>
<evidence type="ECO:0000313" key="1">
    <source>
        <dbReference type="EMBL" id="QHV94398.1"/>
    </source>
</evidence>
<gene>
    <name evidence="1" type="ORF">GJR95_04905</name>
</gene>